<evidence type="ECO:0000259" key="3">
    <source>
        <dbReference type="Pfam" id="PF13191"/>
    </source>
</evidence>
<keyword evidence="5" id="KW-1185">Reference proteome</keyword>
<dbReference type="InterPro" id="IPR041664">
    <property type="entry name" value="AAA_16"/>
</dbReference>
<organism evidence="4 5">
    <name type="scientific">Kribbella antiqua</name>
    <dbReference type="NCBI Taxonomy" id="2512217"/>
    <lineage>
        <taxon>Bacteria</taxon>
        <taxon>Bacillati</taxon>
        <taxon>Actinomycetota</taxon>
        <taxon>Actinomycetes</taxon>
        <taxon>Propionibacteriales</taxon>
        <taxon>Kribbellaceae</taxon>
        <taxon>Kribbella</taxon>
    </lineage>
</organism>
<evidence type="ECO:0000256" key="2">
    <source>
        <dbReference type="ARBA" id="ARBA00022840"/>
    </source>
</evidence>
<dbReference type="InterPro" id="IPR027417">
    <property type="entry name" value="P-loop_NTPase"/>
</dbReference>
<dbReference type="PANTHER" id="PTHR16305:SF35">
    <property type="entry name" value="TRANSCRIPTIONAL ACTIVATOR DOMAIN"/>
    <property type="match status" value="1"/>
</dbReference>
<keyword evidence="2" id="KW-0067">ATP-binding</keyword>
<keyword evidence="1" id="KW-0547">Nucleotide-binding</keyword>
<dbReference type="Proteomes" id="UP000295573">
    <property type="component" value="Unassembled WGS sequence"/>
</dbReference>
<gene>
    <name evidence="4" type="ORF">EV646_111226</name>
</gene>
<evidence type="ECO:0000313" key="4">
    <source>
        <dbReference type="EMBL" id="TCO44034.1"/>
    </source>
</evidence>
<dbReference type="AlphaFoldDB" id="A0A4R2IGX1"/>
<evidence type="ECO:0000256" key="1">
    <source>
        <dbReference type="ARBA" id="ARBA00022741"/>
    </source>
</evidence>
<dbReference type="PANTHER" id="PTHR16305">
    <property type="entry name" value="TESTICULAR SOLUBLE ADENYLYL CYCLASE"/>
    <property type="match status" value="1"/>
</dbReference>
<dbReference type="SUPFAM" id="SSF52540">
    <property type="entry name" value="P-loop containing nucleoside triphosphate hydrolases"/>
    <property type="match status" value="1"/>
</dbReference>
<comment type="caution">
    <text evidence="4">The sequence shown here is derived from an EMBL/GenBank/DDBJ whole genome shotgun (WGS) entry which is preliminary data.</text>
</comment>
<accession>A0A4R2IGX1</accession>
<dbReference type="GO" id="GO:0005737">
    <property type="term" value="C:cytoplasm"/>
    <property type="evidence" value="ECO:0007669"/>
    <property type="project" value="TreeGrafter"/>
</dbReference>
<proteinExistence type="predicted"/>
<sequence>MGKTHLVRKTCEGLGDGTQVLWGSSVHFGEATVPFGPVAGALQAWHAQADEESRMDVLSGAGDLGTLLPGLTEARTTEPGQLLPLIDTVLHRLADRAPTVLVIDDLQWADTASLDVLAYLITGFRRQRLALLATCRDEHRGDGHPLHGWLADMRRMPLFTEAHLDRISLAATETQIDALLGRVVDIDLAIQVYERSGGNPYLTELLVRGLSGTEAELAATAPAALKDALLASWHGLSTMTRQVTRLLAVGGRPTELAVLADVASEHSISPALLYSCLTEARDHGVLQADGESRSWFRHPLLADVLNDELPPGQAARIAATYVRVLEARPVTAPGRAADLASHNHRAGRIDETYRWSLAAADDAAVLRAAAVEAIHLERACSLWDKVSPDVRGSAAGHVDLLRRASSVCGRAGRLDTAVTLVEHALELVDPDSEPLLTSTLLLACWDAKYRSSTTDKAPLDELVEAVHLTAAYPDAAERALALAGVATGEKWEGLQDEAVAHAEEAVRVARKSGSELALAGALSTRAFVRPLDSAHDALADAQDAMRLARSCGSTDWLEKAARWQWIALRHLGRTEKPRPRRKRCSKKCSGRARCGRISWPPTPRRDFFG</sequence>
<dbReference type="EMBL" id="SLWR01000011">
    <property type="protein sequence ID" value="TCO44034.1"/>
    <property type="molecule type" value="Genomic_DNA"/>
</dbReference>
<name>A0A4R2IGX1_9ACTN</name>
<dbReference type="GO" id="GO:0005524">
    <property type="term" value="F:ATP binding"/>
    <property type="evidence" value="ECO:0007669"/>
    <property type="project" value="UniProtKB-KW"/>
</dbReference>
<reference evidence="4 5" key="1">
    <citation type="journal article" date="2015" name="Stand. Genomic Sci.">
        <title>Genomic Encyclopedia of Bacterial and Archaeal Type Strains, Phase III: the genomes of soil and plant-associated and newly described type strains.</title>
        <authorList>
            <person name="Whitman W.B."/>
            <person name="Woyke T."/>
            <person name="Klenk H.P."/>
            <person name="Zhou Y."/>
            <person name="Lilburn T.G."/>
            <person name="Beck B.J."/>
            <person name="De Vos P."/>
            <person name="Vandamme P."/>
            <person name="Eisen J.A."/>
            <person name="Garrity G."/>
            <person name="Hugenholtz P."/>
            <person name="Kyrpides N.C."/>
        </authorList>
    </citation>
    <scope>NUCLEOTIDE SEQUENCE [LARGE SCALE GENOMIC DNA]</scope>
    <source>
        <strain evidence="4 5">VKM Ac-2541</strain>
    </source>
</reference>
<protein>
    <submittedName>
        <fullName evidence="4">AAA ATPase-like protein</fullName>
    </submittedName>
</protein>
<evidence type="ECO:0000313" key="5">
    <source>
        <dbReference type="Proteomes" id="UP000295573"/>
    </source>
</evidence>
<feature type="domain" description="Orc1-like AAA ATPase" evidence="3">
    <location>
        <begin position="1"/>
        <end position="129"/>
    </location>
</feature>
<dbReference type="Pfam" id="PF13191">
    <property type="entry name" value="AAA_16"/>
    <property type="match status" value="1"/>
</dbReference>
<dbReference type="GO" id="GO:0004016">
    <property type="term" value="F:adenylate cyclase activity"/>
    <property type="evidence" value="ECO:0007669"/>
    <property type="project" value="TreeGrafter"/>
</dbReference>